<evidence type="ECO:0000313" key="4">
    <source>
        <dbReference type="Proteomes" id="UP000001036"/>
    </source>
</evidence>
<dbReference type="eggNOG" id="COG1396">
    <property type="taxonomic scope" value="Bacteria"/>
</dbReference>
<keyword evidence="1" id="KW-0238">DNA-binding</keyword>
<evidence type="ECO:0000259" key="2">
    <source>
        <dbReference type="PROSITE" id="PS50943"/>
    </source>
</evidence>
<dbReference type="CDD" id="cd00093">
    <property type="entry name" value="HTH_XRE"/>
    <property type="match status" value="1"/>
</dbReference>
<feature type="domain" description="HTH cro/C1-type" evidence="2">
    <location>
        <begin position="11"/>
        <end position="65"/>
    </location>
</feature>
<dbReference type="PANTHER" id="PTHR46797">
    <property type="entry name" value="HTH-TYPE TRANSCRIPTIONAL REGULATOR"/>
    <property type="match status" value="1"/>
</dbReference>
<reference evidence="3 4" key="1">
    <citation type="journal article" date="2008" name="J. Bacteriol.">
        <title>Insights into plant cell wall degradation from the genome sequence of the soil bacterium Cellvibrio japonicus.</title>
        <authorList>
            <person name="Deboy R.T."/>
            <person name="Mongodin E.F."/>
            <person name="Fouts D.E."/>
            <person name="Tailford L.E."/>
            <person name="Khouri H."/>
            <person name="Emerson J.B."/>
            <person name="Mohamoud Y."/>
            <person name="Watkins K."/>
            <person name="Henrissat B."/>
            <person name="Gilbert H.J."/>
            <person name="Nelson K.E."/>
        </authorList>
    </citation>
    <scope>NUCLEOTIDE SEQUENCE [LARGE SCALE GENOMIC DNA]</scope>
    <source>
        <strain evidence="3 4">Ueda107</strain>
    </source>
</reference>
<dbReference type="Gene3D" id="1.10.260.40">
    <property type="entry name" value="lambda repressor-like DNA-binding domains"/>
    <property type="match status" value="1"/>
</dbReference>
<name>B3PJC4_CELJU</name>
<dbReference type="HOGENOM" id="CLU_066192_29_0_6"/>
<dbReference type="PANTHER" id="PTHR46797:SF1">
    <property type="entry name" value="METHYLPHOSPHONATE SYNTHASE"/>
    <property type="match status" value="1"/>
</dbReference>
<dbReference type="RefSeq" id="WP_012487836.1">
    <property type="nucleotide sequence ID" value="NC_010995.1"/>
</dbReference>
<accession>B3PJC4</accession>
<dbReference type="EMBL" id="CP000934">
    <property type="protein sequence ID" value="ACE84729.1"/>
    <property type="molecule type" value="Genomic_DNA"/>
</dbReference>
<dbReference type="STRING" id="498211.CJA_2236"/>
<dbReference type="AlphaFoldDB" id="B3PJC4"/>
<dbReference type="SUPFAM" id="SSF47413">
    <property type="entry name" value="lambda repressor-like DNA-binding domains"/>
    <property type="match status" value="1"/>
</dbReference>
<evidence type="ECO:0000256" key="1">
    <source>
        <dbReference type="ARBA" id="ARBA00023125"/>
    </source>
</evidence>
<dbReference type="Pfam" id="PF01381">
    <property type="entry name" value="HTH_3"/>
    <property type="match status" value="1"/>
</dbReference>
<dbReference type="GO" id="GO:0005829">
    <property type="term" value="C:cytosol"/>
    <property type="evidence" value="ECO:0007669"/>
    <property type="project" value="TreeGrafter"/>
</dbReference>
<evidence type="ECO:0000313" key="3">
    <source>
        <dbReference type="EMBL" id="ACE84729.1"/>
    </source>
</evidence>
<organism evidence="3 4">
    <name type="scientific">Cellvibrio japonicus (strain Ueda107)</name>
    <name type="common">Pseudomonas fluorescens subsp. cellulosa</name>
    <dbReference type="NCBI Taxonomy" id="498211"/>
    <lineage>
        <taxon>Bacteria</taxon>
        <taxon>Pseudomonadati</taxon>
        <taxon>Pseudomonadota</taxon>
        <taxon>Gammaproteobacteria</taxon>
        <taxon>Cellvibrionales</taxon>
        <taxon>Cellvibrionaceae</taxon>
        <taxon>Cellvibrio</taxon>
    </lineage>
</organism>
<keyword evidence="4" id="KW-1185">Reference proteome</keyword>
<dbReference type="InterPro" id="IPR010982">
    <property type="entry name" value="Lambda_DNA-bd_dom_sf"/>
</dbReference>
<dbReference type="OrthoDB" id="9800901at2"/>
<proteinExistence type="predicted"/>
<dbReference type="SMART" id="SM00530">
    <property type="entry name" value="HTH_XRE"/>
    <property type="match status" value="1"/>
</dbReference>
<dbReference type="InterPro" id="IPR050807">
    <property type="entry name" value="TransReg_Diox_bact_type"/>
</dbReference>
<dbReference type="PROSITE" id="PS50943">
    <property type="entry name" value="HTH_CROC1"/>
    <property type="match status" value="1"/>
</dbReference>
<dbReference type="KEGG" id="cja:CJA_2236"/>
<dbReference type="GO" id="GO:0003700">
    <property type="term" value="F:DNA-binding transcription factor activity"/>
    <property type="evidence" value="ECO:0007669"/>
    <property type="project" value="TreeGrafter"/>
</dbReference>
<gene>
    <name evidence="3" type="ordered locus">CJA_2236</name>
</gene>
<sequence length="86" mass="9638">MSINIYFGRVVKQLRDTNRLSQEALAERADLNRTYLGEVERGVAIPSLATISKIATALNLPTSDLIARSERLLHDEKSRSELARVD</sequence>
<protein>
    <submittedName>
        <fullName evidence="3">Helix-turn-helix domain protein</fullName>
    </submittedName>
</protein>
<dbReference type="InterPro" id="IPR001387">
    <property type="entry name" value="Cro/C1-type_HTH"/>
</dbReference>
<dbReference type="Proteomes" id="UP000001036">
    <property type="component" value="Chromosome"/>
</dbReference>
<dbReference type="GO" id="GO:0003677">
    <property type="term" value="F:DNA binding"/>
    <property type="evidence" value="ECO:0007669"/>
    <property type="project" value="UniProtKB-KW"/>
</dbReference>